<reference evidence="3" key="1">
    <citation type="submission" date="2016-11" db="UniProtKB">
        <authorList>
            <consortium name="WormBaseParasite"/>
        </authorList>
    </citation>
    <scope>IDENTIFICATION</scope>
</reference>
<dbReference type="AlphaFoldDB" id="A0A1I7W9Z4"/>
<evidence type="ECO:0000256" key="1">
    <source>
        <dbReference type="SAM" id="Phobius"/>
    </source>
</evidence>
<evidence type="ECO:0000313" key="2">
    <source>
        <dbReference type="Proteomes" id="UP000095283"/>
    </source>
</evidence>
<keyword evidence="1" id="KW-0472">Membrane</keyword>
<keyword evidence="1" id="KW-1133">Transmembrane helix</keyword>
<name>A0A1I7W9Z4_HETBA</name>
<keyword evidence="2" id="KW-1185">Reference proteome</keyword>
<dbReference type="WBParaSite" id="Hba_01480">
    <property type="protein sequence ID" value="Hba_01480"/>
    <property type="gene ID" value="Hba_01480"/>
</dbReference>
<protein>
    <submittedName>
        <fullName evidence="3">F-box/LRR-repeat protein</fullName>
    </submittedName>
</protein>
<proteinExistence type="predicted"/>
<keyword evidence="1" id="KW-0812">Transmembrane</keyword>
<evidence type="ECO:0000313" key="3">
    <source>
        <dbReference type="WBParaSite" id="Hba_01480"/>
    </source>
</evidence>
<organism evidence="2 3">
    <name type="scientific">Heterorhabditis bacteriophora</name>
    <name type="common">Entomopathogenic nematode worm</name>
    <dbReference type="NCBI Taxonomy" id="37862"/>
    <lineage>
        <taxon>Eukaryota</taxon>
        <taxon>Metazoa</taxon>
        <taxon>Ecdysozoa</taxon>
        <taxon>Nematoda</taxon>
        <taxon>Chromadorea</taxon>
        <taxon>Rhabditida</taxon>
        <taxon>Rhabditina</taxon>
        <taxon>Rhabditomorpha</taxon>
        <taxon>Strongyloidea</taxon>
        <taxon>Heterorhabditidae</taxon>
        <taxon>Heterorhabditis</taxon>
    </lineage>
</organism>
<accession>A0A1I7W9Z4</accession>
<dbReference type="Proteomes" id="UP000095283">
    <property type="component" value="Unplaced"/>
</dbReference>
<sequence length="256" mass="29995">MTTSNYSRKYCHVVQVHSGTSRFQTPSGDCAIDFPNKHTQLEINIEDFCRVFAHCCFEVMLICRDLGRLNVNITSHFCDQLQYLPRKNIFIGELFFWHCKFIGIEIVDAIERILNSTQSYRTDLYGDHTRKDIFSLSSLRKLKIVTVSGASDFTDYDLFATSSIFLSITERCLSEHALRTLLELSFLSGVAFNGREWQELQSQHNSKENLVPNRYRCYLLLTAVVFYNPYCSMYWFRFCLFLTSIYLTVFDKTNWI</sequence>
<feature type="transmembrane region" description="Helical" evidence="1">
    <location>
        <begin position="234"/>
        <end position="250"/>
    </location>
</feature>